<gene>
    <name evidence="1" type="ORF">QE152_g4853</name>
</gene>
<name>A0AAW1MWF1_POPJA</name>
<keyword evidence="2" id="KW-1185">Reference proteome</keyword>
<organism evidence="1 2">
    <name type="scientific">Popillia japonica</name>
    <name type="common">Japanese beetle</name>
    <dbReference type="NCBI Taxonomy" id="7064"/>
    <lineage>
        <taxon>Eukaryota</taxon>
        <taxon>Metazoa</taxon>
        <taxon>Ecdysozoa</taxon>
        <taxon>Arthropoda</taxon>
        <taxon>Hexapoda</taxon>
        <taxon>Insecta</taxon>
        <taxon>Pterygota</taxon>
        <taxon>Neoptera</taxon>
        <taxon>Endopterygota</taxon>
        <taxon>Coleoptera</taxon>
        <taxon>Polyphaga</taxon>
        <taxon>Scarabaeiformia</taxon>
        <taxon>Scarabaeidae</taxon>
        <taxon>Rutelinae</taxon>
        <taxon>Popillia</taxon>
    </lineage>
</organism>
<sequence>MFTIAHNSHNLQCKPYVNCCKQGLIVMTNSASFLLLHGLVYKWCCSNPTNKGRAIVPAAAAVITKTTDTATHLPATLKFVASHSERLPAAVETAWFETKLSATVPWCTRVCRLQQSFTKKHKYKSTRYTRLISVPNTTTILTLKCT</sequence>
<evidence type="ECO:0000313" key="1">
    <source>
        <dbReference type="EMBL" id="KAK9751745.1"/>
    </source>
</evidence>
<dbReference type="AlphaFoldDB" id="A0AAW1MWF1"/>
<protein>
    <submittedName>
        <fullName evidence="1">Uncharacterized protein</fullName>
    </submittedName>
</protein>
<reference evidence="1 2" key="1">
    <citation type="journal article" date="2024" name="BMC Genomics">
        <title>De novo assembly and annotation of Popillia japonica's genome with initial clues to its potential as an invasive pest.</title>
        <authorList>
            <person name="Cucini C."/>
            <person name="Boschi S."/>
            <person name="Funari R."/>
            <person name="Cardaioli E."/>
            <person name="Iannotti N."/>
            <person name="Marturano G."/>
            <person name="Paoli F."/>
            <person name="Bruttini M."/>
            <person name="Carapelli A."/>
            <person name="Frati F."/>
            <person name="Nardi F."/>
        </authorList>
    </citation>
    <scope>NUCLEOTIDE SEQUENCE [LARGE SCALE GENOMIC DNA]</scope>
    <source>
        <strain evidence="1">DMR45628</strain>
    </source>
</reference>
<accession>A0AAW1MWF1</accession>
<comment type="caution">
    <text evidence="1">The sequence shown here is derived from an EMBL/GenBank/DDBJ whole genome shotgun (WGS) entry which is preliminary data.</text>
</comment>
<dbReference type="EMBL" id="JASPKY010000026">
    <property type="protein sequence ID" value="KAK9751745.1"/>
    <property type="molecule type" value="Genomic_DNA"/>
</dbReference>
<proteinExistence type="predicted"/>
<dbReference type="Proteomes" id="UP001458880">
    <property type="component" value="Unassembled WGS sequence"/>
</dbReference>
<evidence type="ECO:0000313" key="2">
    <source>
        <dbReference type="Proteomes" id="UP001458880"/>
    </source>
</evidence>